<dbReference type="InterPro" id="IPR003938">
    <property type="entry name" value="K_chnl_volt-dep_EAG/ELK/ERG"/>
</dbReference>
<feature type="transmembrane region" description="Helical" evidence="9">
    <location>
        <begin position="59"/>
        <end position="77"/>
    </location>
</feature>
<keyword evidence="3" id="KW-0631">Potassium channel</keyword>
<keyword evidence="4" id="KW-0406">Ion transport</keyword>
<evidence type="ECO:0000313" key="11">
    <source>
        <dbReference type="EMBL" id="KAL3676271.1"/>
    </source>
</evidence>
<feature type="domain" description="KHA" evidence="10">
    <location>
        <begin position="673"/>
        <end position="760"/>
    </location>
</feature>
<dbReference type="GO" id="GO:0005267">
    <property type="term" value="F:potassium channel activity"/>
    <property type="evidence" value="ECO:0007669"/>
    <property type="project" value="UniProtKB-KW"/>
</dbReference>
<evidence type="ECO:0000256" key="7">
    <source>
        <dbReference type="ARBA" id="ARBA00023303"/>
    </source>
</evidence>
<dbReference type="PANTHER" id="PTHR45743:SF2">
    <property type="entry name" value="POTASSIUM CHANNEL AKT1"/>
    <property type="match status" value="1"/>
</dbReference>
<dbReference type="PROSITE" id="PS50088">
    <property type="entry name" value="ANK_REPEAT"/>
    <property type="match status" value="2"/>
</dbReference>
<dbReference type="InterPro" id="IPR021789">
    <property type="entry name" value="KHA_dom"/>
</dbReference>
<evidence type="ECO:0000256" key="2">
    <source>
        <dbReference type="ARBA" id="ARBA00022692"/>
    </source>
</evidence>
<keyword evidence="4" id="KW-0851">Voltage-gated channel</keyword>
<dbReference type="AlphaFoldDB" id="A0ABD3GEG2"/>
<sequence length="785" mass="88782">MAKKLWGGRAGLERRSGLLSPTRLGDLSGFLPGLGVNPKQRQPQLRRYIISPFSRRYRLWQHFLVPLVIYSAWVAPFEFGFLENPDRSLAIADNVDNLFFGVDILVTFFVAYVDKTTYLLVDDRRKMHYGIPNFSSLFIASQAEHEVPVLSLRQILRIAATTYLSTWFLLDVASTVPFSLVTFIFTGNYGRGFTYSLLNMLRLWRLRRVSALFSKLEKDVRFSYFWTRCLKFTCVTLFVVHCAGCFVYLLYARYPQSKQDNTWFGALLPHLVDQSLLKQYVATMYWSMTTLTNVGYGDVHPVNTREMVYDIFYMMFNLALTAYIIGNMTNLIVHVTGRTRSFLLRFDRVQFINIIRVAIEDGQKVMDNMIQHVKQATDKRYGNIADEIEALLAHGSAEIALSLHYIARQGNLHLLEHQLLLGEDPNKVEHKGRTPLHEAAANGYVPVCVFFLSKAPNLIVEVNNDGNVPLGEALAGGHESTAALLYENEARLAPESNVGNLFCTAVSEGNRVLLQKFLDYGVDVNVRSSEGQTALHVVVKENQKRTVEFLLLKGADPNTPDLEGVTPLALARQQNFEELENILAAFPAVTKVHEREAKVKVMELKRQSSRLPRAKFHSDGDVLRPIMNGRIHKLHTKDSGCGSNNLLQFINKGLKQENGLNSPSGRNNQWRKRVTIYPHHPFRDKARTRLGKVILLPDSLDELLRVAGNKLKFPTVPKLVLMETGAEADDVREIRDNDCLFVLTEEELTSARAESADIPQAHADSAELISQLLSALSTLNERTQV</sequence>
<dbReference type="InterPro" id="IPR036770">
    <property type="entry name" value="Ankyrin_rpt-contain_sf"/>
</dbReference>
<name>A0ABD3GEG2_9MARC</name>
<evidence type="ECO:0000256" key="8">
    <source>
        <dbReference type="PROSITE-ProRule" id="PRU00023"/>
    </source>
</evidence>
<feature type="repeat" description="ANK" evidence="8">
    <location>
        <begin position="431"/>
        <end position="463"/>
    </location>
</feature>
<dbReference type="PRINTS" id="PR01463">
    <property type="entry name" value="EAGCHANLFMLY"/>
</dbReference>
<gene>
    <name evidence="11" type="ORF">R1sor_026219</name>
</gene>
<dbReference type="PROSITE" id="PS51490">
    <property type="entry name" value="KHA"/>
    <property type="match status" value="1"/>
</dbReference>
<organism evidence="11 12">
    <name type="scientific">Riccia sorocarpa</name>
    <dbReference type="NCBI Taxonomy" id="122646"/>
    <lineage>
        <taxon>Eukaryota</taxon>
        <taxon>Viridiplantae</taxon>
        <taxon>Streptophyta</taxon>
        <taxon>Embryophyta</taxon>
        <taxon>Marchantiophyta</taxon>
        <taxon>Marchantiopsida</taxon>
        <taxon>Marchantiidae</taxon>
        <taxon>Marchantiales</taxon>
        <taxon>Ricciaceae</taxon>
        <taxon>Riccia</taxon>
    </lineage>
</organism>
<keyword evidence="8" id="KW-0040">ANK repeat</keyword>
<comment type="caution">
    <text evidence="11">The sequence shown here is derived from an EMBL/GenBank/DDBJ whole genome shotgun (WGS) entry which is preliminary data.</text>
</comment>
<dbReference type="Pfam" id="PF12796">
    <property type="entry name" value="Ank_2"/>
    <property type="match status" value="2"/>
</dbReference>
<evidence type="ECO:0000256" key="4">
    <source>
        <dbReference type="ARBA" id="ARBA00022882"/>
    </source>
</evidence>
<evidence type="ECO:0000256" key="1">
    <source>
        <dbReference type="ARBA" id="ARBA00004141"/>
    </source>
</evidence>
<dbReference type="SMART" id="SM00248">
    <property type="entry name" value="ANK"/>
    <property type="match status" value="5"/>
</dbReference>
<protein>
    <recommendedName>
        <fullName evidence="10">KHA domain-containing protein</fullName>
    </recommendedName>
</protein>
<dbReference type="Proteomes" id="UP001633002">
    <property type="component" value="Unassembled WGS sequence"/>
</dbReference>
<keyword evidence="3" id="KW-0633">Potassium transport</keyword>
<feature type="transmembrane region" description="Helical" evidence="9">
    <location>
        <begin position="311"/>
        <end position="333"/>
    </location>
</feature>
<dbReference type="Gene3D" id="1.25.40.20">
    <property type="entry name" value="Ankyrin repeat-containing domain"/>
    <property type="match status" value="2"/>
</dbReference>
<evidence type="ECO:0000259" key="10">
    <source>
        <dbReference type="PROSITE" id="PS51490"/>
    </source>
</evidence>
<keyword evidence="4" id="KW-0813">Transport</keyword>
<dbReference type="Gene3D" id="1.10.287.70">
    <property type="match status" value="1"/>
</dbReference>
<feature type="transmembrane region" description="Helical" evidence="9">
    <location>
        <begin position="97"/>
        <end position="121"/>
    </location>
</feature>
<dbReference type="EMBL" id="JBJQOH010000008">
    <property type="protein sequence ID" value="KAL3676271.1"/>
    <property type="molecule type" value="Genomic_DNA"/>
</dbReference>
<evidence type="ECO:0000256" key="3">
    <source>
        <dbReference type="ARBA" id="ARBA00022826"/>
    </source>
</evidence>
<dbReference type="PRINTS" id="PR01415">
    <property type="entry name" value="ANKYRIN"/>
</dbReference>
<keyword evidence="5 9" id="KW-1133">Transmembrane helix</keyword>
<keyword evidence="6 9" id="KW-0472">Membrane</keyword>
<keyword evidence="3" id="KW-0630">Potassium</keyword>
<dbReference type="FunFam" id="1.10.287.70:FF:000123">
    <property type="entry name" value="Potassium channel KAT3"/>
    <property type="match status" value="1"/>
</dbReference>
<evidence type="ECO:0000313" key="12">
    <source>
        <dbReference type="Proteomes" id="UP001633002"/>
    </source>
</evidence>
<keyword evidence="7" id="KW-0407">Ion channel</keyword>
<feature type="repeat" description="ANK" evidence="8">
    <location>
        <begin position="530"/>
        <end position="562"/>
    </location>
</feature>
<accession>A0ABD3GEG2</accession>
<dbReference type="InterPro" id="IPR005821">
    <property type="entry name" value="Ion_trans_dom"/>
</dbReference>
<comment type="subcellular location">
    <subcellularLocation>
        <location evidence="1">Membrane</location>
        <topology evidence="1">Multi-pass membrane protein</topology>
    </subcellularLocation>
</comment>
<keyword evidence="12" id="KW-1185">Reference proteome</keyword>
<dbReference type="SUPFAM" id="SSF48403">
    <property type="entry name" value="Ankyrin repeat"/>
    <property type="match status" value="1"/>
</dbReference>
<dbReference type="InterPro" id="IPR002110">
    <property type="entry name" value="Ankyrin_rpt"/>
</dbReference>
<dbReference type="SUPFAM" id="SSF81324">
    <property type="entry name" value="Voltage-gated potassium channels"/>
    <property type="match status" value="1"/>
</dbReference>
<reference evidence="11 12" key="1">
    <citation type="submission" date="2024-09" db="EMBL/GenBank/DDBJ databases">
        <title>Chromosome-scale assembly of Riccia sorocarpa.</title>
        <authorList>
            <person name="Paukszto L."/>
        </authorList>
    </citation>
    <scope>NUCLEOTIDE SEQUENCE [LARGE SCALE GENOMIC DNA]</scope>
    <source>
        <strain evidence="11">LP-2024</strain>
        <tissue evidence="11">Aerial parts of the thallus</tissue>
    </source>
</reference>
<feature type="transmembrane region" description="Helical" evidence="9">
    <location>
        <begin position="229"/>
        <end position="251"/>
    </location>
</feature>
<evidence type="ECO:0000256" key="5">
    <source>
        <dbReference type="ARBA" id="ARBA00022989"/>
    </source>
</evidence>
<dbReference type="Pfam" id="PF11834">
    <property type="entry name" value="KHA"/>
    <property type="match status" value="1"/>
</dbReference>
<dbReference type="InterPro" id="IPR045319">
    <property type="entry name" value="KAT/AKT"/>
</dbReference>
<proteinExistence type="predicted"/>
<dbReference type="PROSITE" id="PS50297">
    <property type="entry name" value="ANK_REP_REGION"/>
    <property type="match status" value="2"/>
</dbReference>
<dbReference type="Pfam" id="PF00520">
    <property type="entry name" value="Ion_trans"/>
    <property type="match status" value="1"/>
</dbReference>
<dbReference type="PANTHER" id="PTHR45743">
    <property type="entry name" value="POTASSIUM CHANNEL AKT1"/>
    <property type="match status" value="1"/>
</dbReference>
<keyword evidence="2 9" id="KW-0812">Transmembrane</keyword>
<evidence type="ECO:0000256" key="9">
    <source>
        <dbReference type="SAM" id="Phobius"/>
    </source>
</evidence>
<dbReference type="GO" id="GO:0034702">
    <property type="term" value="C:monoatomic ion channel complex"/>
    <property type="evidence" value="ECO:0007669"/>
    <property type="project" value="UniProtKB-KW"/>
</dbReference>
<evidence type="ECO:0000256" key="6">
    <source>
        <dbReference type="ARBA" id="ARBA00023136"/>
    </source>
</evidence>